<evidence type="ECO:0000256" key="2">
    <source>
        <dbReference type="ARBA" id="ARBA00007998"/>
    </source>
</evidence>
<evidence type="ECO:0000256" key="5">
    <source>
        <dbReference type="ARBA" id="ARBA00022692"/>
    </source>
</evidence>
<dbReference type="PANTHER" id="PTHR34975">
    <property type="entry name" value="SPORE GERMINATION PROTEIN A2"/>
    <property type="match status" value="1"/>
</dbReference>
<feature type="transmembrane region" description="Helical" evidence="8">
    <location>
        <begin position="338"/>
        <end position="358"/>
    </location>
</feature>
<feature type="transmembrane region" description="Helical" evidence="8">
    <location>
        <begin position="306"/>
        <end position="326"/>
    </location>
</feature>
<evidence type="ECO:0000256" key="1">
    <source>
        <dbReference type="ARBA" id="ARBA00004141"/>
    </source>
</evidence>
<feature type="transmembrane region" description="Helical" evidence="8">
    <location>
        <begin position="185"/>
        <end position="204"/>
    </location>
</feature>
<feature type="transmembrane region" description="Helical" evidence="8">
    <location>
        <begin position="269"/>
        <end position="294"/>
    </location>
</feature>
<feature type="transmembrane region" description="Helical" evidence="8">
    <location>
        <begin position="216"/>
        <end position="239"/>
    </location>
</feature>
<reference evidence="9" key="1">
    <citation type="submission" date="2022-02" db="EMBL/GenBank/DDBJ databases">
        <title>Fredinandcohnia quinoae sp. nov. isolated from Chenopodium quinoa seeds.</title>
        <authorList>
            <person name="Saati-Santamaria Z."/>
            <person name="Flores-Felix J.D."/>
            <person name="Igual J.M."/>
            <person name="Velazquez E."/>
            <person name="Garcia-Fraile P."/>
            <person name="Martinez-Molina E."/>
        </authorList>
    </citation>
    <scope>NUCLEOTIDE SEQUENCE</scope>
    <source>
        <strain evidence="9">SECRCQ15</strain>
    </source>
</reference>
<comment type="subcellular location">
    <subcellularLocation>
        <location evidence="1">Membrane</location>
        <topology evidence="1">Multi-pass membrane protein</topology>
    </subcellularLocation>
</comment>
<keyword evidence="5 8" id="KW-0812">Transmembrane</keyword>
<evidence type="ECO:0000256" key="6">
    <source>
        <dbReference type="ARBA" id="ARBA00022989"/>
    </source>
</evidence>
<evidence type="ECO:0000313" key="9">
    <source>
        <dbReference type="EMBL" id="MCH1624234.1"/>
    </source>
</evidence>
<name>A0AAW5E643_9BACI</name>
<feature type="transmembrane region" description="Helical" evidence="8">
    <location>
        <begin position="143"/>
        <end position="165"/>
    </location>
</feature>
<dbReference type="Pfam" id="PF03845">
    <property type="entry name" value="Spore_permease"/>
    <property type="match status" value="1"/>
</dbReference>
<feature type="transmembrane region" description="Helical" evidence="8">
    <location>
        <begin position="73"/>
        <end position="92"/>
    </location>
</feature>
<evidence type="ECO:0000256" key="3">
    <source>
        <dbReference type="ARBA" id="ARBA00022448"/>
    </source>
</evidence>
<dbReference type="EMBL" id="JAKTTI010000002">
    <property type="protein sequence ID" value="MCH1624234.1"/>
    <property type="molecule type" value="Genomic_DNA"/>
</dbReference>
<keyword evidence="6 8" id="KW-1133">Transmembrane helix</keyword>
<feature type="transmembrane region" description="Helical" evidence="8">
    <location>
        <begin position="104"/>
        <end position="131"/>
    </location>
</feature>
<sequence length="367" mass="40855">MIKEKISGIQLFYLMAGYVLGTAMILGLGEGVKQDAWITIIIGMIGGLILMAIYSQLATYYPDDTLVQMLPKLIGKYLSYPLILLYILHFTYSASRAIRELGNLIVSTILTETPIFVIIGTFMVLMIYCLRGGIETIGRMSEVVFPVYIFSLLLIWILLLTVEQFDINNITPILGDGVKPVLKEAIPNGINFPFGEAIVIMMFFPSLSNKKNVKRIGMLAILIGGIILTLNTIMMLSVLSPEIYSRDMFKLLAATQLVSVADFLERFDALVILMMVAGVFFKVGGFTLAAAIGISQLLRLKQTRTVFLGLGPIIVFLSLISATNYIEHLKKGFSLYIPYGHTFVQIIVPILLLSIAFMRRKLRDKKS</sequence>
<evidence type="ECO:0000313" key="10">
    <source>
        <dbReference type="Proteomes" id="UP001431131"/>
    </source>
</evidence>
<evidence type="ECO:0000256" key="7">
    <source>
        <dbReference type="ARBA" id="ARBA00023136"/>
    </source>
</evidence>
<dbReference type="RefSeq" id="WP_240252482.1">
    <property type="nucleotide sequence ID" value="NZ_JAKTTI010000002.1"/>
</dbReference>
<keyword evidence="4" id="KW-0309">Germination</keyword>
<comment type="caution">
    <text evidence="9">The sequence shown here is derived from an EMBL/GenBank/DDBJ whole genome shotgun (WGS) entry which is preliminary data.</text>
</comment>
<comment type="similarity">
    <text evidence="2">Belongs to the amino acid-polyamine-organocation (APC) superfamily. Spore germination protein (SGP) (TC 2.A.3.9) family.</text>
</comment>
<accession>A0AAW5E643</accession>
<evidence type="ECO:0000256" key="8">
    <source>
        <dbReference type="SAM" id="Phobius"/>
    </source>
</evidence>
<dbReference type="InterPro" id="IPR004761">
    <property type="entry name" value="Spore_GerAB"/>
</dbReference>
<dbReference type="GO" id="GO:0016020">
    <property type="term" value="C:membrane"/>
    <property type="evidence" value="ECO:0007669"/>
    <property type="project" value="UniProtKB-SubCell"/>
</dbReference>
<evidence type="ECO:0000256" key="4">
    <source>
        <dbReference type="ARBA" id="ARBA00022544"/>
    </source>
</evidence>
<dbReference type="Proteomes" id="UP001431131">
    <property type="component" value="Unassembled WGS sequence"/>
</dbReference>
<organism evidence="9 10">
    <name type="scientific">Fredinandcohnia quinoae</name>
    <dbReference type="NCBI Taxonomy" id="2918902"/>
    <lineage>
        <taxon>Bacteria</taxon>
        <taxon>Bacillati</taxon>
        <taxon>Bacillota</taxon>
        <taxon>Bacilli</taxon>
        <taxon>Bacillales</taxon>
        <taxon>Bacillaceae</taxon>
        <taxon>Fredinandcohnia</taxon>
    </lineage>
</organism>
<protein>
    <submittedName>
        <fullName evidence="9">Spore germination protein</fullName>
    </submittedName>
</protein>
<gene>
    <name evidence="9" type="ORF">MJG50_02745</name>
</gene>
<feature type="transmembrane region" description="Helical" evidence="8">
    <location>
        <begin position="36"/>
        <end position="61"/>
    </location>
</feature>
<feature type="transmembrane region" description="Helical" evidence="8">
    <location>
        <begin position="12"/>
        <end position="30"/>
    </location>
</feature>
<keyword evidence="3" id="KW-0813">Transport</keyword>
<keyword evidence="7 8" id="KW-0472">Membrane</keyword>
<keyword evidence="10" id="KW-1185">Reference proteome</keyword>
<dbReference type="PANTHER" id="PTHR34975:SF2">
    <property type="entry name" value="SPORE GERMINATION PROTEIN A2"/>
    <property type="match status" value="1"/>
</dbReference>
<proteinExistence type="inferred from homology"/>
<dbReference type="NCBIfam" id="TIGR00912">
    <property type="entry name" value="2A0309"/>
    <property type="match status" value="1"/>
</dbReference>
<dbReference type="AlphaFoldDB" id="A0AAW5E643"/>
<dbReference type="GO" id="GO:0009847">
    <property type="term" value="P:spore germination"/>
    <property type="evidence" value="ECO:0007669"/>
    <property type="project" value="InterPro"/>
</dbReference>